<dbReference type="GO" id="GO:0005886">
    <property type="term" value="C:plasma membrane"/>
    <property type="evidence" value="ECO:0007669"/>
    <property type="project" value="TreeGrafter"/>
</dbReference>
<evidence type="ECO:0000256" key="6">
    <source>
        <dbReference type="ARBA" id="ARBA00023136"/>
    </source>
</evidence>
<evidence type="ECO:0000259" key="12">
    <source>
        <dbReference type="PROSITE" id="PS50262"/>
    </source>
</evidence>
<evidence type="ECO:0000256" key="3">
    <source>
        <dbReference type="ARBA" id="ARBA00022692"/>
    </source>
</evidence>
<feature type="region of interest" description="Disordered" evidence="10">
    <location>
        <begin position="404"/>
        <end position="460"/>
    </location>
</feature>
<feature type="compositionally biased region" description="Low complexity" evidence="10">
    <location>
        <begin position="444"/>
        <end position="460"/>
    </location>
</feature>
<dbReference type="Pfam" id="PF00001">
    <property type="entry name" value="7tm_1"/>
    <property type="match status" value="1"/>
</dbReference>
<evidence type="ECO:0000256" key="8">
    <source>
        <dbReference type="ARBA" id="ARBA00023224"/>
    </source>
</evidence>
<feature type="transmembrane region" description="Helical" evidence="11">
    <location>
        <begin position="61"/>
        <end position="87"/>
    </location>
</feature>
<dbReference type="SMART" id="SM01381">
    <property type="entry name" value="7TM_GPCR_Srsx"/>
    <property type="match status" value="1"/>
</dbReference>
<comment type="similarity">
    <text evidence="2 9">Belongs to the G-protein coupled receptor 1 family.</text>
</comment>
<dbReference type="GO" id="GO:0008188">
    <property type="term" value="F:neuropeptide receptor activity"/>
    <property type="evidence" value="ECO:0007669"/>
    <property type="project" value="TreeGrafter"/>
</dbReference>
<dbReference type="RefSeq" id="XP_030756693.1">
    <property type="nucleotide sequence ID" value="XM_030900833.1"/>
</dbReference>
<accession>A0A6J2XYW4</accession>
<feature type="compositionally biased region" description="Polar residues" evidence="10">
    <location>
        <begin position="421"/>
        <end position="435"/>
    </location>
</feature>
<dbReference type="Gene3D" id="1.20.1070.10">
    <property type="entry name" value="Rhodopsin 7-helix transmembrane proteins"/>
    <property type="match status" value="1"/>
</dbReference>
<gene>
    <name evidence="14 15" type="primary">LOC115882642</name>
</gene>
<feature type="transmembrane region" description="Helical" evidence="11">
    <location>
        <begin position="180"/>
        <end position="200"/>
    </location>
</feature>
<feature type="domain" description="G-protein coupled receptors family 1 profile" evidence="12">
    <location>
        <begin position="79"/>
        <end position="361"/>
    </location>
</feature>
<keyword evidence="5 9" id="KW-0297">G-protein coupled receptor</keyword>
<evidence type="ECO:0000256" key="4">
    <source>
        <dbReference type="ARBA" id="ARBA00022989"/>
    </source>
</evidence>
<feature type="transmembrane region" description="Helical" evidence="11">
    <location>
        <begin position="339"/>
        <end position="364"/>
    </location>
</feature>
<evidence type="ECO:0000313" key="13">
    <source>
        <dbReference type="Proteomes" id="UP000504635"/>
    </source>
</evidence>
<dbReference type="AlphaFoldDB" id="A0A6J2XYW4"/>
<dbReference type="Proteomes" id="UP000504635">
    <property type="component" value="Unplaced"/>
</dbReference>
<evidence type="ECO:0000256" key="11">
    <source>
        <dbReference type="SAM" id="Phobius"/>
    </source>
</evidence>
<dbReference type="CTD" id="115882642"/>
<evidence type="ECO:0000313" key="15">
    <source>
        <dbReference type="RefSeq" id="XP_030756693.1"/>
    </source>
</evidence>
<comment type="subcellular location">
    <subcellularLocation>
        <location evidence="1">Membrane</location>
        <topology evidence="1">Multi-pass membrane protein</topology>
    </subcellularLocation>
</comment>
<keyword evidence="8 9" id="KW-0807">Transducer</keyword>
<dbReference type="SUPFAM" id="SSF81321">
    <property type="entry name" value="Family A G protein-coupled receptor-like"/>
    <property type="match status" value="1"/>
</dbReference>
<keyword evidence="4 11" id="KW-1133">Transmembrane helix</keyword>
<protein>
    <submittedName>
        <fullName evidence="14 15">Pyrokinin-1 receptor-like</fullName>
    </submittedName>
</protein>
<keyword evidence="3 9" id="KW-0812">Transmembrane</keyword>
<name>A0A6J2XYW4_SITOR</name>
<dbReference type="InterPro" id="IPR000276">
    <property type="entry name" value="GPCR_Rhodpsn"/>
</dbReference>
<dbReference type="OrthoDB" id="5950040at2759"/>
<evidence type="ECO:0000313" key="14">
    <source>
        <dbReference type="RefSeq" id="XP_030756692.1"/>
    </source>
</evidence>
<reference evidence="14 15" key="1">
    <citation type="submission" date="2025-04" db="UniProtKB">
        <authorList>
            <consortium name="RefSeq"/>
        </authorList>
    </citation>
    <scope>IDENTIFICATION</scope>
    <source>
        <tissue evidence="14 15">Gonads</tissue>
    </source>
</reference>
<dbReference type="PROSITE" id="PS50262">
    <property type="entry name" value="G_PROTEIN_RECEP_F1_2"/>
    <property type="match status" value="1"/>
</dbReference>
<keyword evidence="6 11" id="KW-0472">Membrane</keyword>
<feature type="transmembrane region" description="Helical" evidence="11">
    <location>
        <begin position="296"/>
        <end position="314"/>
    </location>
</feature>
<keyword evidence="13" id="KW-1185">Reference proteome</keyword>
<dbReference type="CDD" id="cd15134">
    <property type="entry name" value="7tmA_capaR"/>
    <property type="match status" value="1"/>
</dbReference>
<evidence type="ECO:0000256" key="7">
    <source>
        <dbReference type="ARBA" id="ARBA00023170"/>
    </source>
</evidence>
<sequence>MGSNANSLDYSADHQKHIYIMPVTTTQSSSNNYLINDSLDRVNLTNLTNEELSDSMYPLELALPFTIVYAVIFVTGVVGNISTCFVIAKNKSMHTATNYYLFSLAVSDMLLLISGLPPEMYRIWSPNTYIFGQILCSLQGFSAETSANATVLTITAFTVERYLAICHPFRSHKMSKLSRCVRVIIIIWSIALALAIPQAAQFGIDETVENGEKCTQCTVVWNIFDHAFEASTIVFFVIPMVIITVLYILIGRQLKQSTAKRPSLTQHNSNSTSAGYSTYNNDIARRRRQTQAQNRVVKMLIAVVAAFFICWAPFHTQRLVAVYLASASPETQEKYYYPYLYLVYTSGVLHYVSTCINPLLYHIMSNKYRNAFKKTFHNFCSSSKNRTRNCAAVPLRLTTKKAPDNFLGRGAPTHRPPTVDAKTSSNNGRWNSTRSASHKFAKLSPQTSQTSFSSSRAETSQNLINRDPSAMLPAAMQHSNSSCASLKSKVLRLFKTGLTQGLSTPVKLTRSSNTISNSSLKDTDDMDLVCSDLVNHMQQVNELL</sequence>
<evidence type="ECO:0000256" key="9">
    <source>
        <dbReference type="RuleBase" id="RU000688"/>
    </source>
</evidence>
<dbReference type="PANTHER" id="PTHR24243:SF208">
    <property type="entry name" value="PYROKININ-1 RECEPTOR"/>
    <property type="match status" value="1"/>
</dbReference>
<dbReference type="RefSeq" id="XP_030756692.1">
    <property type="nucleotide sequence ID" value="XM_030900832.1"/>
</dbReference>
<dbReference type="KEGG" id="soy:115882642"/>
<dbReference type="GeneID" id="115882642"/>
<evidence type="ECO:0000256" key="5">
    <source>
        <dbReference type="ARBA" id="ARBA00023040"/>
    </source>
</evidence>
<dbReference type="PRINTS" id="PR00237">
    <property type="entry name" value="GPCRRHODOPSN"/>
</dbReference>
<dbReference type="PROSITE" id="PS00237">
    <property type="entry name" value="G_PROTEIN_RECEP_F1_1"/>
    <property type="match status" value="1"/>
</dbReference>
<evidence type="ECO:0000256" key="1">
    <source>
        <dbReference type="ARBA" id="ARBA00004141"/>
    </source>
</evidence>
<feature type="transmembrane region" description="Helical" evidence="11">
    <location>
        <begin position="230"/>
        <end position="250"/>
    </location>
</feature>
<evidence type="ECO:0000256" key="2">
    <source>
        <dbReference type="ARBA" id="ARBA00010663"/>
    </source>
</evidence>
<organism evidence="13 15">
    <name type="scientific">Sitophilus oryzae</name>
    <name type="common">Rice weevil</name>
    <name type="synonym">Curculio oryzae</name>
    <dbReference type="NCBI Taxonomy" id="7048"/>
    <lineage>
        <taxon>Eukaryota</taxon>
        <taxon>Metazoa</taxon>
        <taxon>Ecdysozoa</taxon>
        <taxon>Arthropoda</taxon>
        <taxon>Hexapoda</taxon>
        <taxon>Insecta</taxon>
        <taxon>Pterygota</taxon>
        <taxon>Neoptera</taxon>
        <taxon>Endopterygota</taxon>
        <taxon>Coleoptera</taxon>
        <taxon>Polyphaga</taxon>
        <taxon>Cucujiformia</taxon>
        <taxon>Curculionidae</taxon>
        <taxon>Dryophthorinae</taxon>
        <taxon>Sitophilus</taxon>
    </lineage>
</organism>
<dbReference type="PANTHER" id="PTHR24243">
    <property type="entry name" value="G-PROTEIN COUPLED RECEPTOR"/>
    <property type="match status" value="1"/>
</dbReference>
<keyword evidence="7 9" id="KW-0675">Receptor</keyword>
<dbReference type="InterPro" id="IPR017452">
    <property type="entry name" value="GPCR_Rhodpsn_7TM"/>
</dbReference>
<proteinExistence type="inferred from homology"/>
<evidence type="ECO:0000256" key="10">
    <source>
        <dbReference type="SAM" id="MobiDB-lite"/>
    </source>
</evidence>